<evidence type="ECO:0000256" key="15">
    <source>
        <dbReference type="PROSITE-ProRule" id="PRU10141"/>
    </source>
</evidence>
<dbReference type="PANTHER" id="PTHR24349">
    <property type="entry name" value="SERINE/THREONINE-PROTEIN KINASE"/>
    <property type="match status" value="1"/>
</dbReference>
<dbReference type="SMART" id="SM00220">
    <property type="entry name" value="S_TKc"/>
    <property type="match status" value="1"/>
</dbReference>
<dbReference type="FunFam" id="3.30.200.20:FF:000315">
    <property type="entry name" value="Calcium-dependent protein kinase 3"/>
    <property type="match status" value="1"/>
</dbReference>
<dbReference type="GO" id="GO:0004674">
    <property type="term" value="F:protein serine/threonine kinase activity"/>
    <property type="evidence" value="ECO:0007669"/>
    <property type="project" value="UniProtKB-KW"/>
</dbReference>
<evidence type="ECO:0000256" key="9">
    <source>
        <dbReference type="ARBA" id="ARBA00022777"/>
    </source>
</evidence>
<sequence>MNKKVLIQRQWFISSKTTDINSDYVISKEIGSGAYGKVFLAEDRRSLSLRAVKVIQKIRIQDYQTFVNEIEILKKLDHPNIVNIIETYENERICFIVLEHCRGGELFDRLVKLNHFTEAQAASIMKQLFSAIMYCHNNNICHRDLKPENCLYVTEDDNSEIKIIDFGLSAQAKEEDLLHDLTGTPYYVAPEMMSGNYTKVVDCWSLGVILYVLLSGTPPFNGKDNNEILMSVYNGSYTFRPNTFKSVSDYAKDLISRLLTKDPSHRITAQQAYMHPWIQGTIPSSYPELPANLLESLKIFMDSKTLKKASLMFIASKLTEVDIRNIRKHFKDIDVNGDGVISKTELVNVIKSLTPDVTDDSLQILVSSLDINDNGDIDYTEFLTGCLLRKSFSNSGYLESAFKHFDKDDSGFITVNEVREALNGGDIVHKLSTNDIEGMIAEIDKNQDGCLDYREFIDMMTQRSLL</sequence>
<protein>
    <recommendedName>
        <fullName evidence="3">non-specific serine/threonine protein kinase</fullName>
        <ecNumber evidence="3">2.7.11.1</ecNumber>
    </recommendedName>
</protein>
<evidence type="ECO:0000256" key="11">
    <source>
        <dbReference type="ARBA" id="ARBA00022840"/>
    </source>
</evidence>
<dbReference type="PROSITE" id="PS00107">
    <property type="entry name" value="PROTEIN_KINASE_ATP"/>
    <property type="match status" value="1"/>
</dbReference>
<evidence type="ECO:0000256" key="10">
    <source>
        <dbReference type="ARBA" id="ARBA00022837"/>
    </source>
</evidence>
<keyword evidence="20" id="KW-1185">Reference proteome</keyword>
<evidence type="ECO:0000256" key="7">
    <source>
        <dbReference type="ARBA" id="ARBA00022737"/>
    </source>
</evidence>
<dbReference type="FunFam" id="1.10.238.10:FF:000003">
    <property type="entry name" value="Calmodulin A"/>
    <property type="match status" value="1"/>
</dbReference>
<feature type="domain" description="EF-hand" evidence="18">
    <location>
        <begin position="431"/>
        <end position="466"/>
    </location>
</feature>
<evidence type="ECO:0000256" key="3">
    <source>
        <dbReference type="ARBA" id="ARBA00012513"/>
    </source>
</evidence>
<dbReference type="AlphaFoldDB" id="A0A1R2B5U0"/>
<dbReference type="InterPro" id="IPR018247">
    <property type="entry name" value="EF_Hand_1_Ca_BS"/>
</dbReference>
<dbReference type="InterPro" id="IPR017441">
    <property type="entry name" value="Protein_kinase_ATP_BS"/>
</dbReference>
<keyword evidence="8 15" id="KW-0547">Nucleotide-binding</keyword>
<organism evidence="19 20">
    <name type="scientific">Stentor coeruleus</name>
    <dbReference type="NCBI Taxonomy" id="5963"/>
    <lineage>
        <taxon>Eukaryota</taxon>
        <taxon>Sar</taxon>
        <taxon>Alveolata</taxon>
        <taxon>Ciliophora</taxon>
        <taxon>Postciliodesmatophora</taxon>
        <taxon>Heterotrichea</taxon>
        <taxon>Heterotrichida</taxon>
        <taxon>Stentoridae</taxon>
        <taxon>Stentor</taxon>
    </lineage>
</organism>
<dbReference type="SUPFAM" id="SSF56112">
    <property type="entry name" value="Protein kinase-like (PK-like)"/>
    <property type="match status" value="1"/>
</dbReference>
<comment type="cofactor">
    <cofactor evidence="1">
        <name>Mg(2+)</name>
        <dbReference type="ChEBI" id="CHEBI:18420"/>
    </cofactor>
</comment>
<evidence type="ECO:0000256" key="6">
    <source>
        <dbReference type="ARBA" id="ARBA00022723"/>
    </source>
</evidence>
<evidence type="ECO:0000256" key="16">
    <source>
        <dbReference type="RuleBase" id="RU000304"/>
    </source>
</evidence>
<accession>A0A1R2B5U0</accession>
<name>A0A1R2B5U0_9CILI</name>
<dbReference type="InterPro" id="IPR000719">
    <property type="entry name" value="Prot_kinase_dom"/>
</dbReference>
<dbReference type="OrthoDB" id="40902at2759"/>
<gene>
    <name evidence="19" type="ORF">SteCoe_29537</name>
</gene>
<dbReference type="Gene3D" id="1.10.510.10">
    <property type="entry name" value="Transferase(Phosphotransferase) domain 1"/>
    <property type="match status" value="1"/>
</dbReference>
<dbReference type="InterPro" id="IPR011992">
    <property type="entry name" value="EF-hand-dom_pair"/>
</dbReference>
<evidence type="ECO:0000256" key="8">
    <source>
        <dbReference type="ARBA" id="ARBA00022741"/>
    </source>
</evidence>
<dbReference type="InterPro" id="IPR011009">
    <property type="entry name" value="Kinase-like_dom_sf"/>
</dbReference>
<dbReference type="InterPro" id="IPR050205">
    <property type="entry name" value="CDPK_Ser/Thr_kinases"/>
</dbReference>
<dbReference type="Gene3D" id="3.30.200.20">
    <property type="entry name" value="Phosphorylase Kinase, domain 1"/>
    <property type="match status" value="1"/>
</dbReference>
<proteinExistence type="inferred from homology"/>
<evidence type="ECO:0000256" key="1">
    <source>
        <dbReference type="ARBA" id="ARBA00001946"/>
    </source>
</evidence>
<evidence type="ECO:0000259" key="17">
    <source>
        <dbReference type="PROSITE" id="PS50011"/>
    </source>
</evidence>
<dbReference type="GO" id="GO:0005509">
    <property type="term" value="F:calcium ion binding"/>
    <property type="evidence" value="ECO:0007669"/>
    <property type="project" value="InterPro"/>
</dbReference>
<evidence type="ECO:0000256" key="14">
    <source>
        <dbReference type="ARBA" id="ARBA00048679"/>
    </source>
</evidence>
<evidence type="ECO:0000256" key="12">
    <source>
        <dbReference type="ARBA" id="ARBA00024334"/>
    </source>
</evidence>
<dbReference type="PROSITE" id="PS50011">
    <property type="entry name" value="PROTEIN_KINASE_DOM"/>
    <property type="match status" value="1"/>
</dbReference>
<evidence type="ECO:0000313" key="19">
    <source>
        <dbReference type="EMBL" id="OMJ72106.1"/>
    </source>
</evidence>
<comment type="catalytic activity">
    <reaction evidence="13">
        <text>L-threonyl-[protein] + ATP = O-phospho-L-threonyl-[protein] + ADP + H(+)</text>
        <dbReference type="Rhea" id="RHEA:46608"/>
        <dbReference type="Rhea" id="RHEA-COMP:11060"/>
        <dbReference type="Rhea" id="RHEA-COMP:11605"/>
        <dbReference type="ChEBI" id="CHEBI:15378"/>
        <dbReference type="ChEBI" id="CHEBI:30013"/>
        <dbReference type="ChEBI" id="CHEBI:30616"/>
        <dbReference type="ChEBI" id="CHEBI:61977"/>
        <dbReference type="ChEBI" id="CHEBI:456216"/>
        <dbReference type="EC" id="2.7.11.1"/>
    </reaction>
</comment>
<dbReference type="InterPro" id="IPR008271">
    <property type="entry name" value="Ser/Thr_kinase_AS"/>
</dbReference>
<dbReference type="PROSITE" id="PS00108">
    <property type="entry name" value="PROTEIN_KINASE_ST"/>
    <property type="match status" value="1"/>
</dbReference>
<keyword evidence="9" id="KW-0418">Kinase</keyword>
<dbReference type="GO" id="GO:0005524">
    <property type="term" value="F:ATP binding"/>
    <property type="evidence" value="ECO:0007669"/>
    <property type="project" value="UniProtKB-UniRule"/>
</dbReference>
<keyword evidence="5" id="KW-0808">Transferase</keyword>
<feature type="domain" description="Protein kinase" evidence="17">
    <location>
        <begin position="24"/>
        <end position="278"/>
    </location>
</feature>
<dbReference type="SMART" id="SM00054">
    <property type="entry name" value="EFh"/>
    <property type="match status" value="3"/>
</dbReference>
<feature type="domain" description="EF-hand" evidence="18">
    <location>
        <begin position="321"/>
        <end position="356"/>
    </location>
</feature>
<comment type="similarity">
    <text evidence="12">Belongs to the protein kinase superfamily. Ser/Thr protein kinase family. CDPK subfamily.</text>
</comment>
<dbReference type="EC" id="2.7.11.1" evidence="3"/>
<evidence type="ECO:0000256" key="13">
    <source>
        <dbReference type="ARBA" id="ARBA00047899"/>
    </source>
</evidence>
<keyword evidence="10" id="KW-0106">Calcium</keyword>
<evidence type="ECO:0000256" key="5">
    <source>
        <dbReference type="ARBA" id="ARBA00022679"/>
    </source>
</evidence>
<dbReference type="InterPro" id="IPR002048">
    <property type="entry name" value="EF_hand_dom"/>
</dbReference>
<dbReference type="EMBL" id="MPUH01000930">
    <property type="protein sequence ID" value="OMJ72106.1"/>
    <property type="molecule type" value="Genomic_DNA"/>
</dbReference>
<keyword evidence="6" id="KW-0479">Metal-binding</keyword>
<dbReference type="Proteomes" id="UP000187209">
    <property type="component" value="Unassembled WGS sequence"/>
</dbReference>
<dbReference type="Gene3D" id="1.10.238.10">
    <property type="entry name" value="EF-hand"/>
    <property type="match status" value="1"/>
</dbReference>
<feature type="binding site" evidence="15">
    <location>
        <position position="53"/>
    </location>
    <ligand>
        <name>ATP</name>
        <dbReference type="ChEBI" id="CHEBI:30616"/>
    </ligand>
</feature>
<dbReference type="PROSITE" id="PS50222">
    <property type="entry name" value="EF_HAND_2"/>
    <property type="match status" value="3"/>
</dbReference>
<dbReference type="CDD" id="cd05117">
    <property type="entry name" value="STKc_CAMK"/>
    <property type="match status" value="1"/>
</dbReference>
<evidence type="ECO:0000256" key="2">
    <source>
        <dbReference type="ARBA" id="ARBA00011245"/>
    </source>
</evidence>
<evidence type="ECO:0000259" key="18">
    <source>
        <dbReference type="PROSITE" id="PS50222"/>
    </source>
</evidence>
<dbReference type="FunFam" id="1.10.510.10:FF:000571">
    <property type="entry name" value="Maternal embryonic leucine zipper kinase"/>
    <property type="match status" value="1"/>
</dbReference>
<dbReference type="CDD" id="cd00051">
    <property type="entry name" value="EFh"/>
    <property type="match status" value="1"/>
</dbReference>
<comment type="catalytic activity">
    <reaction evidence="14">
        <text>L-seryl-[protein] + ATP = O-phospho-L-seryl-[protein] + ADP + H(+)</text>
        <dbReference type="Rhea" id="RHEA:17989"/>
        <dbReference type="Rhea" id="RHEA-COMP:9863"/>
        <dbReference type="Rhea" id="RHEA-COMP:11604"/>
        <dbReference type="ChEBI" id="CHEBI:15378"/>
        <dbReference type="ChEBI" id="CHEBI:29999"/>
        <dbReference type="ChEBI" id="CHEBI:30616"/>
        <dbReference type="ChEBI" id="CHEBI:83421"/>
        <dbReference type="ChEBI" id="CHEBI:456216"/>
        <dbReference type="EC" id="2.7.11.1"/>
    </reaction>
</comment>
<comment type="subunit">
    <text evidence="2">Monomer.</text>
</comment>
<keyword evidence="7" id="KW-0677">Repeat</keyword>
<feature type="domain" description="EF-hand" evidence="18">
    <location>
        <begin position="393"/>
        <end position="428"/>
    </location>
</feature>
<dbReference type="Pfam" id="PF13499">
    <property type="entry name" value="EF-hand_7"/>
    <property type="match status" value="2"/>
</dbReference>
<comment type="caution">
    <text evidence="19">The sequence shown here is derived from an EMBL/GenBank/DDBJ whole genome shotgun (WGS) entry which is preliminary data.</text>
</comment>
<dbReference type="SUPFAM" id="SSF47473">
    <property type="entry name" value="EF-hand"/>
    <property type="match status" value="1"/>
</dbReference>
<evidence type="ECO:0000256" key="4">
    <source>
        <dbReference type="ARBA" id="ARBA00022527"/>
    </source>
</evidence>
<evidence type="ECO:0000313" key="20">
    <source>
        <dbReference type="Proteomes" id="UP000187209"/>
    </source>
</evidence>
<dbReference type="Pfam" id="PF00069">
    <property type="entry name" value="Pkinase"/>
    <property type="match status" value="1"/>
</dbReference>
<reference evidence="19 20" key="1">
    <citation type="submission" date="2016-11" db="EMBL/GenBank/DDBJ databases">
        <title>The macronuclear genome of Stentor coeruleus: a giant cell with tiny introns.</title>
        <authorList>
            <person name="Slabodnick M."/>
            <person name="Ruby J.G."/>
            <person name="Reiff S.B."/>
            <person name="Swart E.C."/>
            <person name="Gosai S."/>
            <person name="Prabakaran S."/>
            <person name="Witkowska E."/>
            <person name="Larue G.E."/>
            <person name="Fisher S."/>
            <person name="Freeman R.M."/>
            <person name="Gunawardena J."/>
            <person name="Chu W."/>
            <person name="Stover N.A."/>
            <person name="Gregory B.D."/>
            <person name="Nowacki M."/>
            <person name="Derisi J."/>
            <person name="Roy S.W."/>
            <person name="Marshall W.F."/>
            <person name="Sood P."/>
        </authorList>
    </citation>
    <scope>NUCLEOTIDE SEQUENCE [LARGE SCALE GENOMIC DNA]</scope>
    <source>
        <strain evidence="19">WM001</strain>
    </source>
</reference>
<dbReference type="PROSITE" id="PS00018">
    <property type="entry name" value="EF_HAND_1"/>
    <property type="match status" value="4"/>
</dbReference>
<keyword evidence="11 15" id="KW-0067">ATP-binding</keyword>
<keyword evidence="4 16" id="KW-0723">Serine/threonine-protein kinase</keyword>